<comment type="caution">
    <text evidence="6">The sequence shown here is derived from an EMBL/GenBank/DDBJ whole genome shotgun (WGS) entry which is preliminary data.</text>
</comment>
<evidence type="ECO:0000256" key="4">
    <source>
        <dbReference type="RuleBase" id="RU365014"/>
    </source>
</evidence>
<protein>
    <recommendedName>
        <fullName evidence="4">2-oxoisovalerate dehydrogenase subunit alpha</fullName>
        <ecNumber evidence="4">1.2.4.4</ecNumber>
    </recommendedName>
    <alternativeName>
        <fullName evidence="4">Branched-chain alpha-keto acid dehydrogenase E1 component alpha chain</fullName>
    </alternativeName>
</protein>
<dbReference type="SUPFAM" id="SSF52518">
    <property type="entry name" value="Thiamin diphosphate-binding fold (THDP-binding)"/>
    <property type="match status" value="1"/>
</dbReference>
<accession>A0A5M3XUW5</accession>
<keyword evidence="6" id="KW-0670">Pyruvate</keyword>
<evidence type="ECO:0000256" key="1">
    <source>
        <dbReference type="ARBA" id="ARBA00001964"/>
    </source>
</evidence>
<evidence type="ECO:0000259" key="5">
    <source>
        <dbReference type="Pfam" id="PF00676"/>
    </source>
</evidence>
<dbReference type="GO" id="GO:0003863">
    <property type="term" value="F:branched-chain 2-oxo acid dehydrogenase activity"/>
    <property type="evidence" value="ECO:0007669"/>
    <property type="project" value="UniProtKB-EC"/>
</dbReference>
<keyword evidence="7" id="KW-1185">Reference proteome</keyword>
<dbReference type="InterPro" id="IPR001017">
    <property type="entry name" value="DH_E1"/>
</dbReference>
<evidence type="ECO:0000256" key="2">
    <source>
        <dbReference type="ARBA" id="ARBA00023002"/>
    </source>
</evidence>
<dbReference type="GO" id="GO:0009083">
    <property type="term" value="P:branched-chain amino acid catabolic process"/>
    <property type="evidence" value="ECO:0007669"/>
    <property type="project" value="TreeGrafter"/>
</dbReference>
<keyword evidence="3 4" id="KW-0786">Thiamine pyrophosphate</keyword>
<dbReference type="AlphaFoldDB" id="A0A5M3XUW5"/>
<evidence type="ECO:0000256" key="3">
    <source>
        <dbReference type="ARBA" id="ARBA00023052"/>
    </source>
</evidence>
<keyword evidence="2 4" id="KW-0560">Oxidoreductase</keyword>
<dbReference type="EMBL" id="BLAF01000055">
    <property type="protein sequence ID" value="GES24690.1"/>
    <property type="molecule type" value="Genomic_DNA"/>
</dbReference>
<dbReference type="PANTHER" id="PTHR43380">
    <property type="entry name" value="2-OXOISOVALERATE DEHYDROGENASE SUBUNIT ALPHA, MITOCHONDRIAL"/>
    <property type="match status" value="1"/>
</dbReference>
<feature type="domain" description="Dehydrogenase E1 component" evidence="5">
    <location>
        <begin position="9"/>
        <end position="285"/>
    </location>
</feature>
<dbReference type="InterPro" id="IPR050771">
    <property type="entry name" value="Alpha-ketoacid_DH_E1_comp"/>
</dbReference>
<dbReference type="InterPro" id="IPR029061">
    <property type="entry name" value="THDP-binding"/>
</dbReference>
<comment type="function">
    <text evidence="4">The branched-chain alpha-keto dehydrogenase complex catalyzes the overall conversion of alpha-keto acids to acyl-CoA and CO(2). It contains multiple copies of three enzymatic components: branched-chain alpha-keto acid decarboxylase (E1), lipoamide acyltransferase (E2) and lipoamide dehydrogenase (E3).</text>
</comment>
<comment type="cofactor">
    <cofactor evidence="1 4">
        <name>thiamine diphosphate</name>
        <dbReference type="ChEBI" id="CHEBI:58937"/>
    </cofactor>
</comment>
<evidence type="ECO:0000313" key="6">
    <source>
        <dbReference type="EMBL" id="GES24690.1"/>
    </source>
</evidence>
<reference evidence="6 7" key="1">
    <citation type="submission" date="2019-10" db="EMBL/GenBank/DDBJ databases">
        <title>Whole genome shotgun sequence of Acrocarpospora pleiomorpha NBRC 16267.</title>
        <authorList>
            <person name="Ichikawa N."/>
            <person name="Kimura A."/>
            <person name="Kitahashi Y."/>
            <person name="Komaki H."/>
            <person name="Oguchi A."/>
        </authorList>
    </citation>
    <scope>NUCLEOTIDE SEQUENCE [LARGE SCALE GENOMIC DNA]</scope>
    <source>
        <strain evidence="6 7">NBRC 16267</strain>
    </source>
</reference>
<dbReference type="Gene3D" id="3.40.50.970">
    <property type="match status" value="1"/>
</dbReference>
<sequence length="329" mass="35095">MTNLRNLYRQMVLSRRLDEECTALHHQGAIYGYAPFLGQEAAQVGSASALDPARDFAFPTYREFAAAVVLGVDPVAILCHHRGYGDGGLFNSADRHVAPLNSVVGGTALHATGWAMGARLDGSDGCALAYFGDGASSQGEVHEAMNFAAIFGAPVIFFCQNNGWAISVPTDKQVGGGSVAARASGYGIPGVRVDGNDVVAVYEATSEAVERARAGDGPTVIEAMTYRLGPHATSDDPSRYRDKVEEEQWRLRDPIGVAHAALTTAGADDEAFFAEVERETAAEIARIRRDFAAFVPATLREQLELVYEQMPPTVRAQIGAWIDAGGPHV</sequence>
<dbReference type="CDD" id="cd02000">
    <property type="entry name" value="TPP_E1_PDC_ADC_BCADC"/>
    <property type="match status" value="1"/>
</dbReference>
<gene>
    <name evidence="6" type="ORF">Aple_075890</name>
</gene>
<organism evidence="6 7">
    <name type="scientific">Acrocarpospora pleiomorpha</name>
    <dbReference type="NCBI Taxonomy" id="90975"/>
    <lineage>
        <taxon>Bacteria</taxon>
        <taxon>Bacillati</taxon>
        <taxon>Actinomycetota</taxon>
        <taxon>Actinomycetes</taxon>
        <taxon>Streptosporangiales</taxon>
        <taxon>Streptosporangiaceae</taxon>
        <taxon>Acrocarpospora</taxon>
    </lineage>
</organism>
<dbReference type="EC" id="1.2.4.4" evidence="4"/>
<dbReference type="GO" id="GO:0000287">
    <property type="term" value="F:magnesium ion binding"/>
    <property type="evidence" value="ECO:0007669"/>
    <property type="project" value="UniProtKB-ARBA"/>
</dbReference>
<dbReference type="PANTHER" id="PTHR43380:SF1">
    <property type="entry name" value="2-OXOISOVALERATE DEHYDROGENASE SUBUNIT ALPHA, MITOCHONDRIAL"/>
    <property type="match status" value="1"/>
</dbReference>
<proteinExistence type="inferred from homology"/>
<evidence type="ECO:0000313" key="7">
    <source>
        <dbReference type="Proteomes" id="UP000377595"/>
    </source>
</evidence>
<dbReference type="Proteomes" id="UP000377595">
    <property type="component" value="Unassembled WGS sequence"/>
</dbReference>
<name>A0A5M3XUW5_9ACTN</name>
<comment type="similarity">
    <text evidence="4">Belongs to the BCKDHA family.</text>
</comment>
<dbReference type="Pfam" id="PF00676">
    <property type="entry name" value="E1_dh"/>
    <property type="match status" value="1"/>
</dbReference>
<dbReference type="RefSeq" id="WP_218038702.1">
    <property type="nucleotide sequence ID" value="NZ_BAAAHM010000045.1"/>
</dbReference>
<comment type="catalytic activity">
    <reaction evidence="4">
        <text>N(6)-[(R)-lipoyl]-L-lysyl-[protein] + 3-methyl-2-oxobutanoate + H(+) = N(6)-[(R)-S(8)-2-methylpropanoyldihydrolipoyl]-L-lysyl-[protein] + CO2</text>
        <dbReference type="Rhea" id="RHEA:13457"/>
        <dbReference type="Rhea" id="RHEA-COMP:10474"/>
        <dbReference type="Rhea" id="RHEA-COMP:10497"/>
        <dbReference type="ChEBI" id="CHEBI:11851"/>
        <dbReference type="ChEBI" id="CHEBI:15378"/>
        <dbReference type="ChEBI" id="CHEBI:16526"/>
        <dbReference type="ChEBI" id="CHEBI:83099"/>
        <dbReference type="ChEBI" id="CHEBI:83142"/>
        <dbReference type="EC" id="1.2.4.4"/>
    </reaction>
</comment>